<name>A0A9P7D2N6_9AGAM</name>
<dbReference type="SUPFAM" id="SSF48225">
    <property type="entry name" value="Seven-hairpin glycosidases"/>
    <property type="match status" value="1"/>
</dbReference>
<dbReference type="GO" id="GO:0016020">
    <property type="term" value="C:membrane"/>
    <property type="evidence" value="ECO:0007669"/>
    <property type="project" value="InterPro"/>
</dbReference>
<keyword evidence="5 14" id="KW-0378">Hydrolase</keyword>
<evidence type="ECO:0000256" key="10">
    <source>
        <dbReference type="ARBA" id="ARBA00048605"/>
    </source>
</evidence>
<evidence type="ECO:0000256" key="14">
    <source>
        <dbReference type="RuleBase" id="RU361193"/>
    </source>
</evidence>
<keyword evidence="12" id="KW-0106">Calcium</keyword>
<dbReference type="GO" id="GO:0005975">
    <property type="term" value="P:carbohydrate metabolic process"/>
    <property type="evidence" value="ECO:0007669"/>
    <property type="project" value="InterPro"/>
</dbReference>
<feature type="active site" description="Proton donor" evidence="11">
    <location>
        <position position="359"/>
    </location>
</feature>
<dbReference type="GO" id="GO:0004571">
    <property type="term" value="F:mannosyl-oligosaccharide 1,2-alpha-mannosidase activity"/>
    <property type="evidence" value="ECO:0007669"/>
    <property type="project" value="UniProtKB-EC"/>
</dbReference>
<evidence type="ECO:0000313" key="16">
    <source>
        <dbReference type="EMBL" id="KAG1776898.1"/>
    </source>
</evidence>
<comment type="catalytic activity">
    <reaction evidence="10">
        <text>N(4)-(alpha-D-Man-(1-&gt;2)-alpha-D-Man-(1-&gt;2)-alpha-D-Man-(1-&gt;3)-[alpha-D-Man-(1-&gt;2)-alpha-D-Man-(1-&gt;3)-[alpha-D-Man-(1-&gt;2)-alpha-D-Man-(1-&gt;6)]-alpha-D-Man-(1-&gt;6)]-beta-D-Man-(1-&gt;4)-beta-D-GlcNAc-(1-&gt;4)-beta-D-GlcNAc)-L-asparaginyl-[protein] (N-glucan mannose isomer 9A1,2,3B1,2,3) + 4 H2O = N(4)-(alpha-D-Man-(1-&gt;3)-[alpha-D-Man-(1-&gt;3)-[alpha-D-Man-(1-&gt;6)]-alpha-D-Man-(1-&gt;6)]-beta-D-Man-(1-&gt;4)-beta-D-GlcNAc-(1-&gt;4)-beta-D-GlcNAc)-L-asparaginyl-[protein] (N-glucan mannose isomer 5A1,2) + 4 beta-D-mannose</text>
        <dbReference type="Rhea" id="RHEA:56008"/>
        <dbReference type="Rhea" id="RHEA-COMP:14356"/>
        <dbReference type="Rhea" id="RHEA-COMP:14367"/>
        <dbReference type="ChEBI" id="CHEBI:15377"/>
        <dbReference type="ChEBI" id="CHEBI:28563"/>
        <dbReference type="ChEBI" id="CHEBI:59087"/>
        <dbReference type="ChEBI" id="CHEBI:139493"/>
        <dbReference type="EC" id="3.2.1.113"/>
    </reaction>
</comment>
<dbReference type="InterPro" id="IPR001382">
    <property type="entry name" value="Glyco_hydro_47"/>
</dbReference>
<evidence type="ECO:0000256" key="2">
    <source>
        <dbReference type="ARBA" id="ARBA00004922"/>
    </source>
</evidence>
<proteinExistence type="inferred from homology"/>
<feature type="signal peptide" evidence="15">
    <location>
        <begin position="1"/>
        <end position="19"/>
    </location>
</feature>
<gene>
    <name evidence="16" type="ORF">EV702DRAFT_1029014</name>
</gene>
<keyword evidence="7" id="KW-0325">Glycoprotein</keyword>
<protein>
    <recommendedName>
        <fullName evidence="14">alpha-1,2-Mannosidase</fullName>
        <ecNumber evidence="14">3.2.1.-</ecNumber>
    </recommendedName>
</protein>
<keyword evidence="6 13" id="KW-1015">Disulfide bond</keyword>
<dbReference type="InterPro" id="IPR036026">
    <property type="entry name" value="Seven-hairpin_glycosidases"/>
</dbReference>
<feature type="active site" evidence="11">
    <location>
        <position position="401"/>
    </location>
</feature>
<dbReference type="OrthoDB" id="8118055at2759"/>
<feature type="active site" description="Proton donor" evidence="11">
    <location>
        <position position="120"/>
    </location>
</feature>
<keyword evidence="17" id="KW-1185">Reference proteome</keyword>
<keyword evidence="12" id="KW-0479">Metal-binding</keyword>
<evidence type="ECO:0000256" key="7">
    <source>
        <dbReference type="ARBA" id="ARBA00023180"/>
    </source>
</evidence>
<organism evidence="16 17">
    <name type="scientific">Suillus placidus</name>
    <dbReference type="NCBI Taxonomy" id="48579"/>
    <lineage>
        <taxon>Eukaryota</taxon>
        <taxon>Fungi</taxon>
        <taxon>Dikarya</taxon>
        <taxon>Basidiomycota</taxon>
        <taxon>Agaricomycotina</taxon>
        <taxon>Agaricomycetes</taxon>
        <taxon>Agaricomycetidae</taxon>
        <taxon>Boletales</taxon>
        <taxon>Suillineae</taxon>
        <taxon>Suillaceae</taxon>
        <taxon>Suillus</taxon>
    </lineage>
</organism>
<dbReference type="PANTHER" id="PTHR11742">
    <property type="entry name" value="MANNOSYL-OLIGOSACCHARIDE ALPHA-1,2-MANNOSIDASE-RELATED"/>
    <property type="match status" value="1"/>
</dbReference>
<dbReference type="Proteomes" id="UP000714275">
    <property type="component" value="Unassembled WGS sequence"/>
</dbReference>
<evidence type="ECO:0000256" key="3">
    <source>
        <dbReference type="ARBA" id="ARBA00007658"/>
    </source>
</evidence>
<evidence type="ECO:0000256" key="4">
    <source>
        <dbReference type="ARBA" id="ARBA00022729"/>
    </source>
</evidence>
<evidence type="ECO:0000313" key="17">
    <source>
        <dbReference type="Proteomes" id="UP000714275"/>
    </source>
</evidence>
<feature type="chain" id="PRO_5040476004" description="alpha-1,2-Mannosidase" evidence="15">
    <location>
        <begin position="20"/>
        <end position="537"/>
    </location>
</feature>
<dbReference type="GO" id="GO:0005783">
    <property type="term" value="C:endoplasmic reticulum"/>
    <property type="evidence" value="ECO:0007669"/>
    <property type="project" value="TreeGrafter"/>
</dbReference>
<dbReference type="EMBL" id="JABBWD010000024">
    <property type="protein sequence ID" value="KAG1776898.1"/>
    <property type="molecule type" value="Genomic_DNA"/>
</dbReference>
<evidence type="ECO:0000256" key="15">
    <source>
        <dbReference type="SAM" id="SignalP"/>
    </source>
</evidence>
<dbReference type="GO" id="GO:0005509">
    <property type="term" value="F:calcium ion binding"/>
    <property type="evidence" value="ECO:0007669"/>
    <property type="project" value="InterPro"/>
</dbReference>
<evidence type="ECO:0000256" key="1">
    <source>
        <dbReference type="ARBA" id="ARBA00001913"/>
    </source>
</evidence>
<dbReference type="Gene3D" id="1.50.10.10">
    <property type="match status" value="1"/>
</dbReference>
<comment type="caution">
    <text evidence="16">The sequence shown here is derived from an EMBL/GenBank/DDBJ whole genome shotgun (WGS) entry which is preliminary data.</text>
</comment>
<dbReference type="FunFam" id="1.50.10.10:FF:000047">
    <property type="entry name" value="Mannosyl-oligosaccharide alpha-1,2-mannosidase"/>
    <property type="match status" value="1"/>
</dbReference>
<comment type="cofactor">
    <cofactor evidence="1 12">
        <name>Ca(2+)</name>
        <dbReference type="ChEBI" id="CHEBI:29108"/>
    </cofactor>
</comment>
<comment type="similarity">
    <text evidence="3 14">Belongs to the glycosyl hydrolase 47 family.</text>
</comment>
<dbReference type="PANTHER" id="PTHR11742:SF101">
    <property type="entry name" value="MANNOSYL-OLIGOSACCHARIDE ALPHA-1,2-MANNOSIDASE 1B"/>
    <property type="match status" value="1"/>
</dbReference>
<evidence type="ECO:0000256" key="12">
    <source>
        <dbReference type="PIRSR" id="PIRSR601382-2"/>
    </source>
</evidence>
<dbReference type="GO" id="GO:0036503">
    <property type="term" value="P:ERAD pathway"/>
    <property type="evidence" value="ECO:0007669"/>
    <property type="project" value="UniProtKB-ARBA"/>
</dbReference>
<keyword evidence="4 15" id="KW-0732">Signal</keyword>
<accession>A0A9P7D2N6</accession>
<comment type="catalytic activity">
    <reaction evidence="9">
        <text>N(4)-(alpha-D-Man-(1-&gt;2)-alpha-D-Man-(1-&gt;2)-alpha-D-Man-(1-&gt;3)-[alpha-D-Man-(1-&gt;3)-[alpha-D-Man-(1-&gt;2)-alpha-D-Man-(1-&gt;6)]-alpha-D-Man-(1-&gt;6)]-beta-D-Man-(1-&gt;4)-beta-D-GlcNAc-(1-&gt;4)-beta-D-GlcNAc)-L-asparaginyl-[protein] (N-glucan mannose isomer 8A1,2,3B1,3) + 3 H2O = N(4)-(alpha-D-Man-(1-&gt;3)-[alpha-D-Man-(1-&gt;3)-[alpha-D-Man-(1-&gt;6)]-alpha-D-Man-(1-&gt;6)]-beta-D-Man-(1-&gt;4)-beta-D-GlcNAc-(1-&gt;4)-beta-D-GlcNAc)-L-asparaginyl-[protein] (N-glucan mannose isomer 5A1,2) + 3 beta-D-mannose</text>
        <dbReference type="Rhea" id="RHEA:56028"/>
        <dbReference type="Rhea" id="RHEA-COMP:14358"/>
        <dbReference type="Rhea" id="RHEA-COMP:14367"/>
        <dbReference type="ChEBI" id="CHEBI:15377"/>
        <dbReference type="ChEBI" id="CHEBI:28563"/>
        <dbReference type="ChEBI" id="CHEBI:59087"/>
        <dbReference type="ChEBI" id="CHEBI:60628"/>
        <dbReference type="EC" id="3.2.1.113"/>
    </reaction>
</comment>
<evidence type="ECO:0000256" key="9">
    <source>
        <dbReference type="ARBA" id="ARBA00047669"/>
    </source>
</evidence>
<evidence type="ECO:0000256" key="6">
    <source>
        <dbReference type="ARBA" id="ARBA00023157"/>
    </source>
</evidence>
<dbReference type="Pfam" id="PF01532">
    <property type="entry name" value="Glyco_hydro_47"/>
    <property type="match status" value="1"/>
</dbReference>
<evidence type="ECO:0000256" key="13">
    <source>
        <dbReference type="PIRSR" id="PIRSR601382-3"/>
    </source>
</evidence>
<dbReference type="InterPro" id="IPR050749">
    <property type="entry name" value="Glycosyl_Hydrolase_47"/>
</dbReference>
<evidence type="ECO:0000256" key="5">
    <source>
        <dbReference type="ARBA" id="ARBA00022801"/>
    </source>
</evidence>
<sequence>MTSFRRWFLAALAASAVKAESVQKPGLQLPPSATVHQAAVKELFVTSYEAYQTYAWGHDDLFPVSKTYFDGRNGWGASIADAMGTMWIMGLTDWFEQAVDHTANTDFTISHTSDTVSLFETTIRYVGGFLSAYELSGEKYPVLVEKAQDLADQMAYAWVEKDQSIPYGFMDFTDHQPTIDTSNIAEAGTLTLEWNRLSQYTGNSTYQTLAEKSVQHMIQMSTPLPGMPAQGINPKTGNSVGGYVTWGGGSDSYFEYLIKYARLTNTDDNSYADAWLTAVDTSMKTLLRFSTVDNWLYLADYDDDKNIRHVGSHLACFYGGNWILGGKLTNNATLVLLGLQLTDACWNTYASTATGIGPEVFSYMSSDGNYTGNTAPNQEQLDFYHKHGFYITAPDYILRPEVLESNFYAWRVTGDPKYFNNAVSATISFEKYLSTTVAYTGIYDVNNADSDKIDDMESFWFAEVLKYLYLTFDDPDHISLDEYVFNTECHPFKAPPAKSNYGSGSGPRPVAWQPFSPESAPLPSVSPIPVFIMNLNS</sequence>
<reference evidence="16" key="1">
    <citation type="journal article" date="2020" name="New Phytol.">
        <title>Comparative genomics reveals dynamic genome evolution in host specialist ectomycorrhizal fungi.</title>
        <authorList>
            <person name="Lofgren L.A."/>
            <person name="Nguyen N.H."/>
            <person name="Vilgalys R."/>
            <person name="Ruytinx J."/>
            <person name="Liao H.L."/>
            <person name="Branco S."/>
            <person name="Kuo A."/>
            <person name="LaButti K."/>
            <person name="Lipzen A."/>
            <person name="Andreopoulos W."/>
            <person name="Pangilinan J."/>
            <person name="Riley R."/>
            <person name="Hundley H."/>
            <person name="Na H."/>
            <person name="Barry K."/>
            <person name="Grigoriev I.V."/>
            <person name="Stajich J.E."/>
            <person name="Kennedy P.G."/>
        </authorList>
    </citation>
    <scope>NUCLEOTIDE SEQUENCE</scope>
    <source>
        <strain evidence="16">DOB743</strain>
    </source>
</reference>
<evidence type="ECO:0000256" key="8">
    <source>
        <dbReference type="ARBA" id="ARBA00023295"/>
    </source>
</evidence>
<dbReference type="AlphaFoldDB" id="A0A9P7D2N6"/>
<dbReference type="InterPro" id="IPR012341">
    <property type="entry name" value="6hp_glycosidase-like_sf"/>
</dbReference>
<dbReference type="PRINTS" id="PR00747">
    <property type="entry name" value="GLYHDRLASE47"/>
</dbReference>
<keyword evidence="8 14" id="KW-0326">Glycosidase</keyword>
<comment type="pathway">
    <text evidence="2">Protein modification; protein glycosylation.</text>
</comment>
<dbReference type="EC" id="3.2.1.-" evidence="14"/>
<evidence type="ECO:0000256" key="11">
    <source>
        <dbReference type="PIRSR" id="PIRSR601382-1"/>
    </source>
</evidence>
<feature type="disulfide bond" evidence="13">
    <location>
        <begin position="316"/>
        <end position="345"/>
    </location>
</feature>
<feature type="active site" evidence="11">
    <location>
        <position position="251"/>
    </location>
</feature>
<feature type="binding site" evidence="12">
    <location>
        <position position="487"/>
    </location>
    <ligand>
        <name>Ca(2+)</name>
        <dbReference type="ChEBI" id="CHEBI:29108"/>
    </ligand>
</feature>